<dbReference type="InterPro" id="IPR050139">
    <property type="entry name" value="GMP_reductase"/>
</dbReference>
<name>A0AAW1MER3_POPJA</name>
<keyword evidence="3" id="KW-0521">NADP</keyword>
<dbReference type="Pfam" id="PF00478">
    <property type="entry name" value="IMPDH"/>
    <property type="match status" value="1"/>
</dbReference>
<dbReference type="AlphaFoldDB" id="A0AAW1MER3"/>
<dbReference type="InterPro" id="IPR015875">
    <property type="entry name" value="IMP_DH/GMP_Rdtase_CS"/>
</dbReference>
<dbReference type="Gene3D" id="3.20.20.70">
    <property type="entry name" value="Aldolase class I"/>
    <property type="match status" value="1"/>
</dbReference>
<dbReference type="SUPFAM" id="SSF51412">
    <property type="entry name" value="Inosine monophosphate dehydrogenase (IMPDH)"/>
    <property type="match status" value="1"/>
</dbReference>
<evidence type="ECO:0000256" key="6">
    <source>
        <dbReference type="ARBA" id="ARBA00037691"/>
    </source>
</evidence>
<evidence type="ECO:0000259" key="8">
    <source>
        <dbReference type="Pfam" id="PF00478"/>
    </source>
</evidence>
<evidence type="ECO:0000256" key="5">
    <source>
        <dbReference type="ARBA" id="ARBA00030699"/>
    </source>
</evidence>
<reference evidence="10 11" key="1">
    <citation type="journal article" date="2024" name="BMC Genomics">
        <title>De novo assembly and annotation of Popillia japonica's genome with initial clues to its potential as an invasive pest.</title>
        <authorList>
            <person name="Cucini C."/>
            <person name="Boschi S."/>
            <person name="Funari R."/>
            <person name="Cardaioli E."/>
            <person name="Iannotti N."/>
            <person name="Marturano G."/>
            <person name="Paoli F."/>
            <person name="Bruttini M."/>
            <person name="Carapelli A."/>
            <person name="Frati F."/>
            <person name="Nardi F."/>
        </authorList>
    </citation>
    <scope>NUCLEOTIDE SEQUENCE [LARGE SCALE GENOMIC DNA]</scope>
    <source>
        <strain evidence="10">DMR45628</strain>
    </source>
</reference>
<accession>A0AAW1MER3</accession>
<keyword evidence="4" id="KW-0560">Oxidoreductase</keyword>
<dbReference type="EC" id="1.7.1.7" evidence="1"/>
<feature type="domain" description="IMP dehydrogenase/GMP reductase" evidence="8">
    <location>
        <begin position="363"/>
        <end position="554"/>
    </location>
</feature>
<protein>
    <recommendedName>
        <fullName evidence="2">GMP reductase</fullName>
        <ecNumber evidence="1">1.7.1.7</ecNumber>
    </recommendedName>
    <alternativeName>
        <fullName evidence="5">Guanosine 5'-monophosphate oxidoreductase</fullName>
    </alternativeName>
</protein>
<dbReference type="CDD" id="cd00381">
    <property type="entry name" value="IMPDH"/>
    <property type="match status" value="1"/>
</dbReference>
<evidence type="ECO:0000313" key="10">
    <source>
        <dbReference type="EMBL" id="KAK9744621.1"/>
    </source>
</evidence>
<evidence type="ECO:0000256" key="7">
    <source>
        <dbReference type="ARBA" id="ARBA00048616"/>
    </source>
</evidence>
<evidence type="ECO:0000256" key="3">
    <source>
        <dbReference type="ARBA" id="ARBA00022857"/>
    </source>
</evidence>
<organism evidence="10 11">
    <name type="scientific">Popillia japonica</name>
    <name type="common">Japanese beetle</name>
    <dbReference type="NCBI Taxonomy" id="7064"/>
    <lineage>
        <taxon>Eukaryota</taxon>
        <taxon>Metazoa</taxon>
        <taxon>Ecdysozoa</taxon>
        <taxon>Arthropoda</taxon>
        <taxon>Hexapoda</taxon>
        <taxon>Insecta</taxon>
        <taxon>Pterygota</taxon>
        <taxon>Neoptera</taxon>
        <taxon>Endopterygota</taxon>
        <taxon>Coleoptera</taxon>
        <taxon>Polyphaga</taxon>
        <taxon>Scarabaeiformia</taxon>
        <taxon>Scarabaeidae</taxon>
        <taxon>Rutelinae</taxon>
        <taxon>Popillia</taxon>
    </lineage>
</organism>
<comment type="catalytic activity">
    <reaction evidence="7">
        <text>IMP + NH4(+) + NADP(+) = GMP + NADPH + 2 H(+)</text>
        <dbReference type="Rhea" id="RHEA:17185"/>
        <dbReference type="ChEBI" id="CHEBI:15378"/>
        <dbReference type="ChEBI" id="CHEBI:28938"/>
        <dbReference type="ChEBI" id="CHEBI:57783"/>
        <dbReference type="ChEBI" id="CHEBI:58053"/>
        <dbReference type="ChEBI" id="CHEBI:58115"/>
        <dbReference type="ChEBI" id="CHEBI:58349"/>
        <dbReference type="EC" id="1.7.1.7"/>
    </reaction>
</comment>
<evidence type="ECO:0000313" key="11">
    <source>
        <dbReference type="Proteomes" id="UP001458880"/>
    </source>
</evidence>
<dbReference type="InterPro" id="IPR013785">
    <property type="entry name" value="Aldolase_TIM"/>
</dbReference>
<dbReference type="InterPro" id="IPR040676">
    <property type="entry name" value="DUF5641"/>
</dbReference>
<proteinExistence type="predicted"/>
<dbReference type="SMART" id="SM01240">
    <property type="entry name" value="IMPDH"/>
    <property type="match status" value="1"/>
</dbReference>
<evidence type="ECO:0000256" key="1">
    <source>
        <dbReference type="ARBA" id="ARBA00012678"/>
    </source>
</evidence>
<dbReference type="PROSITE" id="PS00487">
    <property type="entry name" value="IMP_DH_GMP_RED"/>
    <property type="match status" value="1"/>
</dbReference>
<keyword evidence="11" id="KW-1185">Reference proteome</keyword>
<dbReference type="PANTHER" id="PTHR43170:SF5">
    <property type="entry name" value="GMP REDUCTASE"/>
    <property type="match status" value="1"/>
</dbReference>
<evidence type="ECO:0000256" key="2">
    <source>
        <dbReference type="ARBA" id="ARBA00015800"/>
    </source>
</evidence>
<comment type="caution">
    <text evidence="10">The sequence shown here is derived from an EMBL/GenBank/DDBJ whole genome shotgun (WGS) entry which is preliminary data.</text>
</comment>
<dbReference type="Pfam" id="PF18701">
    <property type="entry name" value="DUF5641"/>
    <property type="match status" value="1"/>
</dbReference>
<dbReference type="EMBL" id="JASPKY010000056">
    <property type="protein sequence ID" value="KAK9744621.1"/>
    <property type="molecule type" value="Genomic_DNA"/>
</dbReference>
<feature type="domain" description="DUF5641" evidence="9">
    <location>
        <begin position="4"/>
        <end position="66"/>
    </location>
</feature>
<dbReference type="Proteomes" id="UP001458880">
    <property type="component" value="Unassembled WGS sequence"/>
</dbReference>
<evidence type="ECO:0000259" key="9">
    <source>
        <dbReference type="Pfam" id="PF18701"/>
    </source>
</evidence>
<dbReference type="GO" id="GO:0003920">
    <property type="term" value="F:GMP reductase activity"/>
    <property type="evidence" value="ECO:0007669"/>
    <property type="project" value="UniProtKB-EC"/>
</dbReference>
<dbReference type="PANTHER" id="PTHR43170">
    <property type="entry name" value="GMP REDUCTASE"/>
    <property type="match status" value="1"/>
</dbReference>
<sequence length="556" mass="63326">MPVERLQKLVQHYWARWHKEYISELQTRCRWRYNKEVFLEVGALVILREENLLPCQWKLGRIQKLVQHYWARWHKEYISELQTRCRWRYNKEVFLEVGALVILREENLLPWKTWQKRNESFNESLKPKRILQRKSETTIKEAVKEIISDNVSIRSVALKYNIAKSQLAGLVNQAKSCPNIANFDYKPNIGNRRIFSKEEEASLVQYIKLSSKMAYGHSYVQIRKLAYEYVCKLNKETPAKWKKDQIASVDWLKSFMGRHPAKWKKDQIASVDWLKSFMGRHHDLALRRPEKTSLGRPTAFNRTVGGSVPPVFIFPRVRYKEFMSKDCPLIGWMTKDNFLLSLKHFVKYVKCSVEEPVLLIIDNHESHINLEAGNVVTGEMVEELILSGADIIKVGIGPGSVCTTRIKTGVGYPQLSAVIECADAAHGLQGHIISDGGCTCAGDVAKAFGAGADFVMAGGMFAGHDECDGEVIEKNGKKYKLFYGMSSKTAMQKHSGGVAEYRSSEGKTVEVVYKGDVESTVLDILGGLRSACTYTGAGKLKELPRRATFIRCTQQM</sequence>
<dbReference type="InterPro" id="IPR001093">
    <property type="entry name" value="IMP_DH_GMPRt"/>
</dbReference>
<gene>
    <name evidence="10" type="ORF">QE152_g7587</name>
</gene>
<comment type="function">
    <text evidence="6">Catalyzes the irreversible NADPH-dependent deamination of GMP to IMP. It functions in the conversion of nucleobase, nucleoside and nucleotide derivatives of G to A nucleotides, and in maintaining the intracellular balance of A and G nucleotides.</text>
</comment>
<evidence type="ECO:0000256" key="4">
    <source>
        <dbReference type="ARBA" id="ARBA00023002"/>
    </source>
</evidence>